<protein>
    <submittedName>
        <fullName evidence="2">Uncharacterized protein</fullName>
    </submittedName>
</protein>
<accession>A0AAV4PYY8</accession>
<proteinExistence type="predicted"/>
<keyword evidence="3" id="KW-1185">Reference proteome</keyword>
<gene>
    <name evidence="2" type="ORF">CEXT_716131</name>
</gene>
<name>A0AAV4PYY8_CAEEX</name>
<dbReference type="EMBL" id="BPLR01005247">
    <property type="protein sequence ID" value="GIY00995.1"/>
    <property type="molecule type" value="Genomic_DNA"/>
</dbReference>
<feature type="region of interest" description="Disordered" evidence="1">
    <location>
        <begin position="74"/>
        <end position="94"/>
    </location>
</feature>
<organism evidence="2 3">
    <name type="scientific">Caerostris extrusa</name>
    <name type="common">Bark spider</name>
    <name type="synonym">Caerostris bankana</name>
    <dbReference type="NCBI Taxonomy" id="172846"/>
    <lineage>
        <taxon>Eukaryota</taxon>
        <taxon>Metazoa</taxon>
        <taxon>Ecdysozoa</taxon>
        <taxon>Arthropoda</taxon>
        <taxon>Chelicerata</taxon>
        <taxon>Arachnida</taxon>
        <taxon>Araneae</taxon>
        <taxon>Araneomorphae</taxon>
        <taxon>Entelegynae</taxon>
        <taxon>Araneoidea</taxon>
        <taxon>Araneidae</taxon>
        <taxon>Caerostris</taxon>
    </lineage>
</organism>
<evidence type="ECO:0000313" key="3">
    <source>
        <dbReference type="Proteomes" id="UP001054945"/>
    </source>
</evidence>
<dbReference type="Proteomes" id="UP001054945">
    <property type="component" value="Unassembled WGS sequence"/>
</dbReference>
<dbReference type="AlphaFoldDB" id="A0AAV4PYY8"/>
<sequence length="104" mass="11095">MCMTSALSCPSFRADASDRFTRRKRTEARCLHFPSLREFPVLAEVTCPEGGSGGPGAGFHSRCFVPSLCPEQIPGEGASSTGRESPLPSRGAGGSCIYSFLFFL</sequence>
<evidence type="ECO:0000256" key="1">
    <source>
        <dbReference type="SAM" id="MobiDB-lite"/>
    </source>
</evidence>
<comment type="caution">
    <text evidence="2">The sequence shown here is derived from an EMBL/GenBank/DDBJ whole genome shotgun (WGS) entry which is preliminary data.</text>
</comment>
<reference evidence="2 3" key="1">
    <citation type="submission" date="2021-06" db="EMBL/GenBank/DDBJ databases">
        <title>Caerostris extrusa draft genome.</title>
        <authorList>
            <person name="Kono N."/>
            <person name="Arakawa K."/>
        </authorList>
    </citation>
    <scope>NUCLEOTIDE SEQUENCE [LARGE SCALE GENOMIC DNA]</scope>
</reference>
<evidence type="ECO:0000313" key="2">
    <source>
        <dbReference type="EMBL" id="GIY00995.1"/>
    </source>
</evidence>